<dbReference type="AlphaFoldDB" id="A0A0G0LA79"/>
<reference evidence="2 3" key="1">
    <citation type="journal article" date="2015" name="Nature">
        <title>rRNA introns, odd ribosomes, and small enigmatic genomes across a large radiation of phyla.</title>
        <authorList>
            <person name="Brown C.T."/>
            <person name="Hug L.A."/>
            <person name="Thomas B.C."/>
            <person name="Sharon I."/>
            <person name="Castelle C.J."/>
            <person name="Singh A."/>
            <person name="Wilkins M.J."/>
            <person name="Williams K.H."/>
            <person name="Banfield J.F."/>
        </authorList>
    </citation>
    <scope>NUCLEOTIDE SEQUENCE [LARGE SCALE GENOMIC DNA]</scope>
</reference>
<comment type="caution">
    <text evidence="2">The sequence shown here is derived from an EMBL/GenBank/DDBJ whole genome shotgun (WGS) entry which is preliminary data.</text>
</comment>
<accession>A0A0G0LA79</accession>
<proteinExistence type="predicted"/>
<dbReference type="PANTHER" id="PTHR34819">
    <property type="entry name" value="LARGE CYSTEINE-RICH PERIPLASMIC PROTEIN OMCB"/>
    <property type="match status" value="1"/>
</dbReference>
<protein>
    <submittedName>
        <fullName evidence="2">Conserved repeat domain protein</fullName>
    </submittedName>
</protein>
<sequence length="412" mass="43422">TDVKVVDTLPAFVTYVPGKTYFRTKNAQDQDVNTSVPDTSITFNGSDMTVPFSVVNDTGDVAPGDRNSFFLVFEVKLDGPGSFQVGENLVINSAKITSANGVNAPTNDVIARVIKSPTPTIDFLVDKRVDNASVGGASDPWLDQTTAAPGDTLSYKIDVINQGNTDATNVLITDVLPNYVTYVPGSTKLYYTGNTSGTALPDGITVAGVNIDVPAASQNMRVIVFRAVISTTIPAGTNTLVNTGIVPANATNTPAWTMAQDTATVDVFANRGLTITKEAGTSQSGTFAETVVVEEGDTVYFKINVYNNGNSTLDNVMVYDVLPNYLTYVSGSTTVDDIAQANNHIVNQASPLILTDLAPGQGKIIKFRATVAACPPLGTNTVVNTAYTYATGVTKISDTASVEFTVTRPVTP</sequence>
<name>A0A0G0LA79_9BACT</name>
<dbReference type="InterPro" id="IPR047589">
    <property type="entry name" value="DUF11_rpt"/>
</dbReference>
<gene>
    <name evidence="2" type="ORF">UT11_C0044G0001</name>
</gene>
<evidence type="ECO:0000313" key="2">
    <source>
        <dbReference type="EMBL" id="KKQ87912.1"/>
    </source>
</evidence>
<dbReference type="NCBIfam" id="TIGR01451">
    <property type="entry name" value="B_ant_repeat"/>
    <property type="match status" value="2"/>
</dbReference>
<dbReference type="Proteomes" id="UP000033934">
    <property type="component" value="Unassembled WGS sequence"/>
</dbReference>
<evidence type="ECO:0000259" key="1">
    <source>
        <dbReference type="Pfam" id="PF01345"/>
    </source>
</evidence>
<dbReference type="Pfam" id="PF01345">
    <property type="entry name" value="DUF11"/>
    <property type="match status" value="2"/>
</dbReference>
<evidence type="ECO:0000313" key="3">
    <source>
        <dbReference type="Proteomes" id="UP000033934"/>
    </source>
</evidence>
<feature type="domain" description="DUF11" evidence="1">
    <location>
        <begin position="291"/>
        <end position="390"/>
    </location>
</feature>
<feature type="non-terminal residue" evidence="2">
    <location>
        <position position="1"/>
    </location>
</feature>
<dbReference type="PANTHER" id="PTHR34819:SF3">
    <property type="entry name" value="CELL SURFACE PROTEIN"/>
    <property type="match status" value="1"/>
</dbReference>
<organism evidence="2 3">
    <name type="scientific">Berkelbacteria bacterium GW2011_GWA2_38_9</name>
    <dbReference type="NCBI Taxonomy" id="1618334"/>
    <lineage>
        <taxon>Bacteria</taxon>
        <taxon>Candidatus Berkelbacteria</taxon>
    </lineage>
</organism>
<dbReference type="InterPro" id="IPR001434">
    <property type="entry name" value="OmcB-like_DUF11"/>
</dbReference>
<feature type="domain" description="DUF11" evidence="1">
    <location>
        <begin position="143"/>
        <end position="213"/>
    </location>
</feature>
<dbReference type="EMBL" id="LBVO01000044">
    <property type="protein sequence ID" value="KKQ87912.1"/>
    <property type="molecule type" value="Genomic_DNA"/>
</dbReference>
<dbReference type="InterPro" id="IPR051172">
    <property type="entry name" value="Chlamydia_OmcB"/>
</dbReference>